<dbReference type="EMBL" id="FNHB01000010">
    <property type="protein sequence ID" value="SDM99646.1"/>
    <property type="molecule type" value="Genomic_DNA"/>
</dbReference>
<organism evidence="1 2">
    <name type="scientific">Dendrosporobacter quercicolus</name>
    <dbReference type="NCBI Taxonomy" id="146817"/>
    <lineage>
        <taxon>Bacteria</taxon>
        <taxon>Bacillati</taxon>
        <taxon>Bacillota</taxon>
        <taxon>Negativicutes</taxon>
        <taxon>Selenomonadales</taxon>
        <taxon>Sporomusaceae</taxon>
        <taxon>Dendrosporobacter</taxon>
    </lineage>
</organism>
<protein>
    <recommendedName>
        <fullName evidence="3">Transcriptional regulator</fullName>
    </recommendedName>
</protein>
<evidence type="ECO:0000313" key="2">
    <source>
        <dbReference type="Proteomes" id="UP000214880"/>
    </source>
</evidence>
<dbReference type="InterPro" id="IPR043128">
    <property type="entry name" value="Rev_trsase/Diguanyl_cyclase"/>
</dbReference>
<accession>A0A1G9XTA9</accession>
<reference evidence="1 2" key="1">
    <citation type="submission" date="2016-10" db="EMBL/GenBank/DDBJ databases">
        <authorList>
            <person name="de Groot N.N."/>
        </authorList>
    </citation>
    <scope>NUCLEOTIDE SEQUENCE [LARGE SCALE GENOMIC DNA]</scope>
    <source>
        <strain evidence="1 2">DSM 1736</strain>
    </source>
</reference>
<dbReference type="STRING" id="146817.SAMN04488502_11030"/>
<evidence type="ECO:0000313" key="1">
    <source>
        <dbReference type="EMBL" id="SDM99646.1"/>
    </source>
</evidence>
<dbReference type="Gene3D" id="3.30.70.270">
    <property type="match status" value="1"/>
</dbReference>
<sequence length="441" mass="49616">MSKIGIVGPATSVERILSIIEKSKYTNMEFIPFPYNEIYETADIVKNNYAKVKGWLFSGPAPLMMAKKALGSNDNLSYCPGIGAGIYRSFMQIAYHQKKLVNRISIDMVDGADDVHESLLELGIPNSDMIIKLYDHTVSLDELAQFHLQLIKAGKTDAAITSLDSVYTVLKKENILVYRNTPTTMEIRQAIKIIVEKVTASYFKNTQVGLAILQVENFDEMIEKIKTPYGLQYLELDIKKLLLKFCEDLDGYLVEKGRGRYEIYSSRGSIEKKFTPLKNVINQLSLETDCAISVGIGFAETVFTAELNAHKAVQHAKKRQNGIVIIEDGGQLIENAGDQDELTYSYYSNDKELLSRLNQANISIKTFKKIEAVIRRMDWDSFTSAQIAAKLDVTDRNIRRIFNSLCEIGLLECIGETDSNMRGRPSKIYKLNALSPKTPIS</sequence>
<evidence type="ECO:0008006" key="3">
    <source>
        <dbReference type="Google" id="ProtNLM"/>
    </source>
</evidence>
<dbReference type="OrthoDB" id="4986073at2"/>
<dbReference type="Proteomes" id="UP000214880">
    <property type="component" value="Unassembled WGS sequence"/>
</dbReference>
<gene>
    <name evidence="1" type="ORF">SAMN04488502_11030</name>
</gene>
<proteinExistence type="predicted"/>
<dbReference type="AlphaFoldDB" id="A0A1G9XTA9"/>
<keyword evidence="2" id="KW-1185">Reference proteome</keyword>
<name>A0A1G9XTA9_9FIRM</name>